<name>A0A7Z9AU72_ENTHR</name>
<dbReference type="EMBL" id="CABEEP010000001">
    <property type="protein sequence ID" value="VTQ64177.1"/>
    <property type="molecule type" value="Genomic_DNA"/>
</dbReference>
<evidence type="ECO:0000313" key="1">
    <source>
        <dbReference type="EMBL" id="VTQ64177.1"/>
    </source>
</evidence>
<reference evidence="1 2" key="1">
    <citation type="submission" date="2019-05" db="EMBL/GenBank/DDBJ databases">
        <authorList>
            <consortium name="Pathogen Informatics"/>
        </authorList>
    </citation>
    <scope>NUCLEOTIDE SEQUENCE [LARGE SCALE GENOMIC DNA]</scope>
    <source>
        <strain evidence="1 2">NCTC12204</strain>
    </source>
</reference>
<proteinExistence type="predicted"/>
<keyword evidence="1" id="KW-0560">Oxidoreductase</keyword>
<dbReference type="InterPro" id="IPR015417">
    <property type="entry name" value="Gly_reductase_pB_sua/b"/>
</dbReference>
<organism evidence="1 2">
    <name type="scientific">Enterococcus hirae</name>
    <dbReference type="NCBI Taxonomy" id="1354"/>
    <lineage>
        <taxon>Bacteria</taxon>
        <taxon>Bacillati</taxon>
        <taxon>Bacillota</taxon>
        <taxon>Bacilli</taxon>
        <taxon>Lactobacillales</taxon>
        <taxon>Enterococcaceae</taxon>
        <taxon>Enterococcus</taxon>
    </lineage>
</organism>
<dbReference type="AlphaFoldDB" id="A0A7Z9AU72"/>
<protein>
    <submittedName>
        <fullName evidence="1">Proline reductase subunit proprotein</fullName>
        <ecNumber evidence="1">1.21.4.1</ecNumber>
    </submittedName>
</protein>
<evidence type="ECO:0000313" key="2">
    <source>
        <dbReference type="Proteomes" id="UP000352698"/>
    </source>
</evidence>
<dbReference type="Proteomes" id="UP000352698">
    <property type="component" value="Unassembled WGS sequence"/>
</dbReference>
<dbReference type="GO" id="GO:0050002">
    <property type="term" value="F:D-proline reductase activity"/>
    <property type="evidence" value="ECO:0007669"/>
    <property type="project" value="UniProtKB-EC"/>
</dbReference>
<comment type="caution">
    <text evidence="1">The sequence shown here is derived from an EMBL/GenBank/DDBJ whole genome shotgun (WGS) entry which is preliminary data.</text>
</comment>
<accession>A0A7Z9AU72</accession>
<dbReference type="EC" id="1.21.4.1" evidence="1"/>
<sequence>MGIGPSTKETSMHLFKDPLLDVLSKDPDIDFQGVIIIGTPQSNEMKHLVGQRTATWLEAMATDGVVLSTDGWGNSDIDFANTPRRNRLSWPQCYWAQIYWETSQVCRRK</sequence>
<dbReference type="Pfam" id="PF09338">
    <property type="entry name" value="Gly_reductase"/>
    <property type="match status" value="1"/>
</dbReference>
<gene>
    <name evidence="1" type="primary">prdA_1</name>
    <name evidence="1" type="ORF">NCTC12204_01447</name>
</gene>